<dbReference type="Proteomes" id="UP000029121">
    <property type="component" value="Unassembled WGS sequence"/>
</dbReference>
<dbReference type="AlphaFoldDB" id="R0H891"/>
<sequence>KVHKVFLNFRGEQLRYNFVSHLTDAFERHRIKFFIDKYEQRGKDVKHLLVRIEESSIALAIFSTRYPESSWCMDELVKMKKLVDQGKLRVIPIFYKVEPKDVRNPNRGSEFGRNFWRLAELVSTTSRREQIKHWLEALECICDKLGLSLGEKSSESDFVYDIVKRVKDAIGLEEEEKSFLGENIKKKSEVSLRLCKKISGDWTGNQRFRSS</sequence>
<dbReference type="PROSITE" id="PS50104">
    <property type="entry name" value="TIR"/>
    <property type="match status" value="1"/>
</dbReference>
<dbReference type="PANTHER" id="PTHR32009">
    <property type="entry name" value="TMV RESISTANCE PROTEIN N-LIKE"/>
    <property type="match status" value="1"/>
</dbReference>
<evidence type="ECO:0000313" key="3">
    <source>
        <dbReference type="EMBL" id="EOA25524.1"/>
    </source>
</evidence>
<dbReference type="InterPro" id="IPR035897">
    <property type="entry name" value="Toll_tir_struct_dom_sf"/>
</dbReference>
<dbReference type="SMART" id="SM00255">
    <property type="entry name" value="TIR"/>
    <property type="match status" value="1"/>
</dbReference>
<feature type="domain" description="TIR" evidence="2">
    <location>
        <begin position="1"/>
        <end position="170"/>
    </location>
</feature>
<organism evidence="3 4">
    <name type="scientific">Capsella rubella</name>
    <dbReference type="NCBI Taxonomy" id="81985"/>
    <lineage>
        <taxon>Eukaryota</taxon>
        <taxon>Viridiplantae</taxon>
        <taxon>Streptophyta</taxon>
        <taxon>Embryophyta</taxon>
        <taxon>Tracheophyta</taxon>
        <taxon>Spermatophyta</taxon>
        <taxon>Magnoliopsida</taxon>
        <taxon>eudicotyledons</taxon>
        <taxon>Gunneridae</taxon>
        <taxon>Pentapetalae</taxon>
        <taxon>rosids</taxon>
        <taxon>malvids</taxon>
        <taxon>Brassicales</taxon>
        <taxon>Brassicaceae</taxon>
        <taxon>Camelineae</taxon>
        <taxon>Capsella</taxon>
    </lineage>
</organism>
<evidence type="ECO:0000313" key="4">
    <source>
        <dbReference type="Proteomes" id="UP000029121"/>
    </source>
</evidence>
<dbReference type="InterPro" id="IPR000157">
    <property type="entry name" value="TIR_dom"/>
</dbReference>
<feature type="non-terminal residue" evidence="3">
    <location>
        <position position="1"/>
    </location>
</feature>
<keyword evidence="4" id="KW-1185">Reference proteome</keyword>
<dbReference type="EMBL" id="KB870809">
    <property type="protein sequence ID" value="EOA25524.1"/>
    <property type="molecule type" value="Genomic_DNA"/>
</dbReference>
<protein>
    <recommendedName>
        <fullName evidence="2">TIR domain-containing protein</fullName>
    </recommendedName>
</protein>
<dbReference type="SUPFAM" id="SSF52200">
    <property type="entry name" value="Toll/Interleukin receptor TIR domain"/>
    <property type="match status" value="1"/>
</dbReference>
<evidence type="ECO:0000259" key="2">
    <source>
        <dbReference type="PROSITE" id="PS50104"/>
    </source>
</evidence>
<dbReference type="KEGG" id="crb:17887325"/>
<dbReference type="GO" id="GO:0007165">
    <property type="term" value="P:signal transduction"/>
    <property type="evidence" value="ECO:0007669"/>
    <property type="project" value="InterPro"/>
</dbReference>
<dbReference type="PANTHER" id="PTHR32009:SF73">
    <property type="entry name" value="TIR DOMAIN-CONTAINING PROTEIN"/>
    <property type="match status" value="1"/>
</dbReference>
<proteinExistence type="predicted"/>
<evidence type="ECO:0000256" key="1">
    <source>
        <dbReference type="ARBA" id="ARBA00023027"/>
    </source>
</evidence>
<gene>
    <name evidence="3" type="ORF">CARUB_v10018868mg</name>
</gene>
<dbReference type="Pfam" id="PF01582">
    <property type="entry name" value="TIR"/>
    <property type="match status" value="1"/>
</dbReference>
<dbReference type="FunFam" id="3.40.50.10140:FF:000007">
    <property type="entry name" value="Disease resistance protein (TIR-NBS-LRR class)"/>
    <property type="match status" value="1"/>
</dbReference>
<name>R0H891_9BRAS</name>
<dbReference type="STRING" id="81985.R0H891"/>
<dbReference type="Gene3D" id="3.40.50.10140">
    <property type="entry name" value="Toll/interleukin-1 receptor homology (TIR) domain"/>
    <property type="match status" value="1"/>
</dbReference>
<accession>R0H891</accession>
<keyword evidence="1" id="KW-0520">NAD</keyword>
<reference evidence="4" key="1">
    <citation type="journal article" date="2013" name="Nat. Genet.">
        <title>The Capsella rubella genome and the genomic consequences of rapid mating system evolution.</title>
        <authorList>
            <person name="Slotte T."/>
            <person name="Hazzouri K.M."/>
            <person name="Agren J.A."/>
            <person name="Koenig D."/>
            <person name="Maumus F."/>
            <person name="Guo Y.L."/>
            <person name="Steige K."/>
            <person name="Platts A.E."/>
            <person name="Escobar J.S."/>
            <person name="Newman L.K."/>
            <person name="Wang W."/>
            <person name="Mandakova T."/>
            <person name="Vello E."/>
            <person name="Smith L.M."/>
            <person name="Henz S.R."/>
            <person name="Steffen J."/>
            <person name="Takuno S."/>
            <person name="Brandvain Y."/>
            <person name="Coop G."/>
            <person name="Andolfatto P."/>
            <person name="Hu T.T."/>
            <person name="Blanchette M."/>
            <person name="Clark R.M."/>
            <person name="Quesneville H."/>
            <person name="Nordborg M."/>
            <person name="Gaut B.S."/>
            <person name="Lysak M.A."/>
            <person name="Jenkins J."/>
            <person name="Grimwood J."/>
            <person name="Chapman J."/>
            <person name="Prochnik S."/>
            <person name="Shu S."/>
            <person name="Rokhsar D."/>
            <person name="Schmutz J."/>
            <person name="Weigel D."/>
            <person name="Wright S.I."/>
        </authorList>
    </citation>
    <scope>NUCLEOTIDE SEQUENCE [LARGE SCALE GENOMIC DNA]</scope>
    <source>
        <strain evidence="4">cv. Monte Gargano</strain>
    </source>
</reference>